<dbReference type="Proteomes" id="UP000663845">
    <property type="component" value="Unassembled WGS sequence"/>
</dbReference>
<feature type="non-terminal residue" evidence="2">
    <location>
        <position position="1"/>
    </location>
</feature>
<feature type="transmembrane region" description="Helical" evidence="1">
    <location>
        <begin position="15"/>
        <end position="35"/>
    </location>
</feature>
<accession>A0A815U7X6</accession>
<protein>
    <submittedName>
        <fullName evidence="2">Uncharacterized protein</fullName>
    </submittedName>
</protein>
<organism evidence="2 3">
    <name type="scientific">Adineta steineri</name>
    <dbReference type="NCBI Taxonomy" id="433720"/>
    <lineage>
        <taxon>Eukaryota</taxon>
        <taxon>Metazoa</taxon>
        <taxon>Spiralia</taxon>
        <taxon>Gnathifera</taxon>
        <taxon>Rotifera</taxon>
        <taxon>Eurotatoria</taxon>
        <taxon>Bdelloidea</taxon>
        <taxon>Adinetida</taxon>
        <taxon>Adinetidae</taxon>
        <taxon>Adineta</taxon>
    </lineage>
</organism>
<dbReference type="EMBL" id="CAJNOG010002750">
    <property type="protein sequence ID" value="CAF1516122.1"/>
    <property type="molecule type" value="Genomic_DNA"/>
</dbReference>
<sequence>GGMVKSGVNRFRNQFIVMIITQVLITAIFSLQWMIVQTYVLFNLRRVKTLDDLLLMAILFALSNKIYPFNNVKLFYFSILTSKSYRQTFVKGLKKIFSRQWVH</sequence>
<comment type="caution">
    <text evidence="2">The sequence shown here is derived from an EMBL/GenBank/DDBJ whole genome shotgun (WGS) entry which is preliminary data.</text>
</comment>
<keyword evidence="1" id="KW-0812">Transmembrane</keyword>
<reference evidence="2" key="1">
    <citation type="submission" date="2021-02" db="EMBL/GenBank/DDBJ databases">
        <authorList>
            <person name="Nowell W R."/>
        </authorList>
    </citation>
    <scope>NUCLEOTIDE SEQUENCE</scope>
</reference>
<keyword evidence="1" id="KW-1133">Transmembrane helix</keyword>
<name>A0A815U7X6_9BILA</name>
<evidence type="ECO:0000313" key="2">
    <source>
        <dbReference type="EMBL" id="CAF1516122.1"/>
    </source>
</evidence>
<evidence type="ECO:0000313" key="3">
    <source>
        <dbReference type="Proteomes" id="UP000663845"/>
    </source>
</evidence>
<gene>
    <name evidence="2" type="ORF">JYZ213_LOCUS44309</name>
</gene>
<feature type="transmembrane region" description="Helical" evidence="1">
    <location>
        <begin position="55"/>
        <end position="76"/>
    </location>
</feature>
<evidence type="ECO:0000256" key="1">
    <source>
        <dbReference type="SAM" id="Phobius"/>
    </source>
</evidence>
<proteinExistence type="predicted"/>
<keyword evidence="1" id="KW-0472">Membrane</keyword>
<dbReference type="AlphaFoldDB" id="A0A815U7X6"/>